<comment type="similarity">
    <text evidence="2">Belongs to the cyclophilin-type PPIase family.</text>
</comment>
<evidence type="ECO:0000259" key="3">
    <source>
        <dbReference type="PROSITE" id="PS50072"/>
    </source>
</evidence>
<dbReference type="PROSITE" id="PS50072">
    <property type="entry name" value="CSA_PPIASE_2"/>
    <property type="match status" value="1"/>
</dbReference>
<dbReference type="InParanoid" id="C5KW21"/>
<dbReference type="AlphaFoldDB" id="C5KW21"/>
<dbReference type="SUPFAM" id="SSF50891">
    <property type="entry name" value="Cyclophilin-like"/>
    <property type="match status" value="1"/>
</dbReference>
<reference evidence="4 5" key="1">
    <citation type="submission" date="2008-07" db="EMBL/GenBank/DDBJ databases">
        <authorList>
            <person name="El-Sayed N."/>
            <person name="Caler E."/>
            <person name="Inman J."/>
            <person name="Amedeo P."/>
            <person name="Hass B."/>
            <person name="Wortman J."/>
        </authorList>
    </citation>
    <scope>NUCLEOTIDE SEQUENCE [LARGE SCALE GENOMIC DNA]</scope>
    <source>
        <strain evidence="5">ATCC 50983 / TXsc</strain>
    </source>
</reference>
<dbReference type="InterPro" id="IPR029000">
    <property type="entry name" value="Cyclophilin-like_dom_sf"/>
</dbReference>
<dbReference type="Pfam" id="PF00160">
    <property type="entry name" value="Pro_isomerase"/>
    <property type="match status" value="1"/>
</dbReference>
<dbReference type="InterPro" id="IPR044666">
    <property type="entry name" value="Cyclophilin_A-like"/>
</dbReference>
<feature type="domain" description="PPIase cyclophilin-type" evidence="3">
    <location>
        <begin position="6"/>
        <end position="52"/>
    </location>
</feature>
<protein>
    <recommendedName>
        <fullName evidence="2">Peptidyl-prolyl cis-trans isomerase</fullName>
        <shortName evidence="2">PPIase</shortName>
        <ecNumber evidence="2">5.2.1.8</ecNumber>
    </recommendedName>
</protein>
<dbReference type="Proteomes" id="UP000007800">
    <property type="component" value="Unassembled WGS sequence"/>
</dbReference>
<dbReference type="EC" id="5.2.1.8" evidence="2"/>
<proteinExistence type="inferred from homology"/>
<accession>C5KW21</accession>
<dbReference type="Gene3D" id="2.40.100.10">
    <property type="entry name" value="Cyclophilin-like"/>
    <property type="match status" value="1"/>
</dbReference>
<dbReference type="InterPro" id="IPR002130">
    <property type="entry name" value="Cyclophilin-type_PPIase_dom"/>
</dbReference>
<organism evidence="5">
    <name type="scientific">Perkinsus marinus (strain ATCC 50983 / TXsc)</name>
    <dbReference type="NCBI Taxonomy" id="423536"/>
    <lineage>
        <taxon>Eukaryota</taxon>
        <taxon>Sar</taxon>
        <taxon>Alveolata</taxon>
        <taxon>Perkinsozoa</taxon>
        <taxon>Perkinsea</taxon>
        <taxon>Perkinsida</taxon>
        <taxon>Perkinsidae</taxon>
        <taxon>Perkinsus</taxon>
    </lineage>
</organism>
<evidence type="ECO:0000313" key="4">
    <source>
        <dbReference type="EMBL" id="EER11322.1"/>
    </source>
</evidence>
<comment type="catalytic activity">
    <reaction evidence="1 2">
        <text>[protein]-peptidylproline (omega=180) = [protein]-peptidylproline (omega=0)</text>
        <dbReference type="Rhea" id="RHEA:16237"/>
        <dbReference type="Rhea" id="RHEA-COMP:10747"/>
        <dbReference type="Rhea" id="RHEA-COMP:10748"/>
        <dbReference type="ChEBI" id="CHEBI:83833"/>
        <dbReference type="ChEBI" id="CHEBI:83834"/>
        <dbReference type="EC" id="5.2.1.8"/>
    </reaction>
</comment>
<evidence type="ECO:0000256" key="2">
    <source>
        <dbReference type="RuleBase" id="RU363019"/>
    </source>
</evidence>
<evidence type="ECO:0000256" key="1">
    <source>
        <dbReference type="ARBA" id="ARBA00000971"/>
    </source>
</evidence>
<dbReference type="PANTHER" id="PTHR45625">
    <property type="entry name" value="PEPTIDYL-PROLYL CIS-TRANS ISOMERASE-RELATED"/>
    <property type="match status" value="1"/>
</dbReference>
<keyword evidence="2" id="KW-0697">Rotamase</keyword>
<dbReference type="GO" id="GO:0003755">
    <property type="term" value="F:peptidyl-prolyl cis-trans isomerase activity"/>
    <property type="evidence" value="ECO:0007669"/>
    <property type="project" value="UniProtKB-UniRule"/>
</dbReference>
<dbReference type="EMBL" id="GG676830">
    <property type="protein sequence ID" value="EER11322.1"/>
    <property type="molecule type" value="Genomic_DNA"/>
</dbReference>
<keyword evidence="5" id="KW-1185">Reference proteome</keyword>
<comment type="function">
    <text evidence="2">PPIases accelerate the folding of proteins. It catalyzes the cis-trans isomerization of proline imidic peptide bonds in oligopeptides.</text>
</comment>
<dbReference type="RefSeq" id="XP_002779527.1">
    <property type="nucleotide sequence ID" value="XM_002779481.1"/>
</dbReference>
<keyword evidence="2" id="KW-0413">Isomerase</keyword>
<dbReference type="PRINTS" id="PR00153">
    <property type="entry name" value="CSAPPISMRASE"/>
</dbReference>
<name>C5KW21_PERM5</name>
<dbReference type="PANTHER" id="PTHR45625:SF2">
    <property type="entry name" value="PEPTIDYL-PROLYL CIS-TRANS ISOMERASE-LIKE 3"/>
    <property type="match status" value="1"/>
</dbReference>
<feature type="non-terminal residue" evidence="4">
    <location>
        <position position="52"/>
    </location>
</feature>
<dbReference type="GeneID" id="9046613"/>
<sequence length="52" mass="5727">MSVTIQTSLGDLKAELFCAEVPNACKNFLALAASGYYDDTKFHRLIPGFMVQ</sequence>
<gene>
    <name evidence="4" type="ORF">Pmar_PMAR009034</name>
</gene>
<dbReference type="GO" id="GO:0071013">
    <property type="term" value="C:catalytic step 2 spliceosome"/>
    <property type="evidence" value="ECO:0007669"/>
    <property type="project" value="TreeGrafter"/>
</dbReference>
<evidence type="ECO:0000313" key="5">
    <source>
        <dbReference type="Proteomes" id="UP000007800"/>
    </source>
</evidence>
<dbReference type="OrthoDB" id="271386at2759"/>